<organism evidence="2 3">
    <name type="scientific">Cinchona calisaya</name>
    <dbReference type="NCBI Taxonomy" id="153742"/>
    <lineage>
        <taxon>Eukaryota</taxon>
        <taxon>Viridiplantae</taxon>
        <taxon>Streptophyta</taxon>
        <taxon>Embryophyta</taxon>
        <taxon>Tracheophyta</taxon>
        <taxon>Spermatophyta</taxon>
        <taxon>Magnoliopsida</taxon>
        <taxon>eudicotyledons</taxon>
        <taxon>Gunneridae</taxon>
        <taxon>Pentapetalae</taxon>
        <taxon>asterids</taxon>
        <taxon>lamiids</taxon>
        <taxon>Gentianales</taxon>
        <taxon>Rubiaceae</taxon>
        <taxon>Cinchonoideae</taxon>
        <taxon>Cinchoneae</taxon>
        <taxon>Cinchona</taxon>
    </lineage>
</organism>
<protein>
    <recommendedName>
        <fullName evidence="4">Heat stress transcription factor A-3</fullName>
    </recommendedName>
</protein>
<accession>A0ABD3ALL8</accession>
<comment type="caution">
    <text evidence="2">The sequence shown here is derived from an EMBL/GenBank/DDBJ whole genome shotgun (WGS) entry which is preliminary data.</text>
</comment>
<name>A0ABD3ALL8_9GENT</name>
<feature type="region of interest" description="Disordered" evidence="1">
    <location>
        <begin position="60"/>
        <end position="89"/>
    </location>
</feature>
<dbReference type="AlphaFoldDB" id="A0ABD3ALL8"/>
<sequence>MMQEVAELQQQQRGTIQHMEAVNKKLQAAEHRQKQMVSFVAKLFQNPELFARLQQIKHQEQIKSSSPRTMRKFLKHQQDEPGKAESSLEGRVVKDRHDLLDLAPSSITPEFDPFAVEQLPKFHLQGMGENIGLESDNIPFQVGNIAADEIVLSSEFLEASELDGGGFSSQGTEDPLFKGKNVNPSEVTPDDSATEKNFPIFSSPGIENMLKDQESWSRDIQPSTFISASSKELWNNAANYDIPELVVSSELSDFWDLGSPLHATGSSDAEKWPGNEYPFGELDDQVRQYKDDRSKKLDR</sequence>
<feature type="region of interest" description="Disordered" evidence="1">
    <location>
        <begin position="172"/>
        <end position="198"/>
    </location>
</feature>
<keyword evidence="3" id="KW-1185">Reference proteome</keyword>
<proteinExistence type="predicted"/>
<feature type="region of interest" description="Disordered" evidence="1">
    <location>
        <begin position="259"/>
        <end position="299"/>
    </location>
</feature>
<dbReference type="Proteomes" id="UP001630127">
    <property type="component" value="Unassembled WGS sequence"/>
</dbReference>
<evidence type="ECO:0000313" key="3">
    <source>
        <dbReference type="Proteomes" id="UP001630127"/>
    </source>
</evidence>
<dbReference type="EMBL" id="JBJUIK010000003">
    <property type="protein sequence ID" value="KAL3532047.1"/>
    <property type="molecule type" value="Genomic_DNA"/>
</dbReference>
<gene>
    <name evidence="2" type="ORF">ACH5RR_005568</name>
</gene>
<feature type="compositionally biased region" description="Basic and acidic residues" evidence="1">
    <location>
        <begin position="76"/>
        <end position="89"/>
    </location>
</feature>
<feature type="compositionally biased region" description="Basic and acidic residues" evidence="1">
    <location>
        <begin position="284"/>
        <end position="299"/>
    </location>
</feature>
<evidence type="ECO:0000313" key="2">
    <source>
        <dbReference type="EMBL" id="KAL3532047.1"/>
    </source>
</evidence>
<reference evidence="2 3" key="1">
    <citation type="submission" date="2024-11" db="EMBL/GenBank/DDBJ databases">
        <title>A near-complete genome assembly of Cinchona calisaya.</title>
        <authorList>
            <person name="Lian D.C."/>
            <person name="Zhao X.W."/>
            <person name="Wei L."/>
        </authorList>
    </citation>
    <scope>NUCLEOTIDE SEQUENCE [LARGE SCALE GENOMIC DNA]</scope>
    <source>
        <tissue evidence="2">Nenye</tissue>
    </source>
</reference>
<evidence type="ECO:0008006" key="4">
    <source>
        <dbReference type="Google" id="ProtNLM"/>
    </source>
</evidence>
<evidence type="ECO:0000256" key="1">
    <source>
        <dbReference type="SAM" id="MobiDB-lite"/>
    </source>
</evidence>